<dbReference type="Proteomes" id="UP000037122">
    <property type="component" value="Unassembled WGS sequence"/>
</dbReference>
<accession>A0A0L0NT28</accession>
<reference evidence="2" key="1">
    <citation type="journal article" date="2015" name="BMC Genomics">
        <title>Draft genome of a commonly misdiagnosed multidrug resistant pathogen Candida auris.</title>
        <authorList>
            <person name="Chatterjee S."/>
            <person name="Alampalli S.V."/>
            <person name="Nageshan R.K."/>
            <person name="Chettiar S.T."/>
            <person name="Joshi S."/>
            <person name="Tatu U.S."/>
        </authorList>
    </citation>
    <scope>NUCLEOTIDE SEQUENCE [LARGE SCALE GENOMIC DNA]</scope>
    <source>
        <strain evidence="2">6684</strain>
    </source>
</reference>
<name>A0A0L0NT28_CANAR</name>
<evidence type="ECO:0000313" key="2">
    <source>
        <dbReference type="Proteomes" id="UP000037122"/>
    </source>
</evidence>
<sequence>MRSCEFSFSGIIEEAGIKKPFTKEKKKKKKKRKNSTFQVMLPQLKFYLFDHFIVYLMLPLHF</sequence>
<proteinExistence type="predicted"/>
<protein>
    <submittedName>
        <fullName evidence="1">Uncharacterized protein</fullName>
    </submittedName>
</protein>
<dbReference type="EMBL" id="LGST01000043">
    <property type="protein sequence ID" value="KND97193.1"/>
    <property type="molecule type" value="Genomic_DNA"/>
</dbReference>
<dbReference type="AlphaFoldDB" id="A0A0L0NT28"/>
<gene>
    <name evidence="1" type="ORF">QG37_06406</name>
</gene>
<comment type="caution">
    <text evidence="1">The sequence shown here is derived from an EMBL/GenBank/DDBJ whole genome shotgun (WGS) entry which is preliminary data.</text>
</comment>
<organism evidence="1 2">
    <name type="scientific">Candidozyma auris</name>
    <name type="common">Yeast</name>
    <name type="synonym">Candida auris</name>
    <dbReference type="NCBI Taxonomy" id="498019"/>
    <lineage>
        <taxon>Eukaryota</taxon>
        <taxon>Fungi</taxon>
        <taxon>Dikarya</taxon>
        <taxon>Ascomycota</taxon>
        <taxon>Saccharomycotina</taxon>
        <taxon>Pichiomycetes</taxon>
        <taxon>Metschnikowiaceae</taxon>
        <taxon>Candidozyma</taxon>
    </lineage>
</organism>
<evidence type="ECO:0000313" key="1">
    <source>
        <dbReference type="EMBL" id="KND97193.1"/>
    </source>
</evidence>
<dbReference type="VEuPathDB" id="FungiDB:QG37_06406"/>